<reference evidence="2" key="1">
    <citation type="submission" date="2009-02" db="EMBL/GenBank/DDBJ databases">
        <title>The Genome Sequence of Ajellomyces capsulatus strain G186AR.</title>
        <authorList>
            <consortium name="The Broad Institute Genome Sequencing Platform"/>
            <person name="Champion M."/>
            <person name="Cuomo C."/>
            <person name="Ma L.-J."/>
            <person name="Henn M.R."/>
            <person name="Sil A."/>
            <person name="Goldman B."/>
            <person name="Young S.K."/>
            <person name="Kodira C.D."/>
            <person name="Zeng Q."/>
            <person name="Koehrsen M."/>
            <person name="Alvarado L."/>
            <person name="Berlin A."/>
            <person name="Borenstein D."/>
            <person name="Chen Z."/>
            <person name="Engels R."/>
            <person name="Freedman E."/>
            <person name="Gellesch M."/>
            <person name="Goldberg J."/>
            <person name="Griggs A."/>
            <person name="Gujja S."/>
            <person name="Heiman D."/>
            <person name="Hepburn T."/>
            <person name="Howarth C."/>
            <person name="Jen D."/>
            <person name="Larson L."/>
            <person name="Lewis B."/>
            <person name="Mehta T."/>
            <person name="Park D."/>
            <person name="Pearson M."/>
            <person name="Roberts A."/>
            <person name="Saif S."/>
            <person name="Shea T."/>
            <person name="Shenoy N."/>
            <person name="Sisk P."/>
            <person name="Stolte C."/>
            <person name="Sykes S."/>
            <person name="Walk T."/>
            <person name="White J."/>
            <person name="Yandava C."/>
            <person name="Klein B."/>
            <person name="McEwen J.G."/>
            <person name="Puccia R."/>
            <person name="Goldman G.H."/>
            <person name="Felipe M.S."/>
            <person name="Nino-Vega G."/>
            <person name="San-Blas G."/>
            <person name="Taylor J."/>
            <person name="Mendoza L."/>
            <person name="Galagan J."/>
            <person name="Nusbaum C."/>
            <person name="Birren B."/>
        </authorList>
    </citation>
    <scope>NUCLEOTIDE SEQUENCE</scope>
    <source>
        <strain evidence="2">G186AR</strain>
    </source>
</reference>
<keyword evidence="3" id="KW-1185">Reference proteome</keyword>
<dbReference type="EMBL" id="GG663372">
    <property type="protein sequence ID" value="EEH04768.1"/>
    <property type="molecule type" value="Genomic_DNA"/>
</dbReference>
<dbReference type="Proteomes" id="UP000001631">
    <property type="component" value="Unassembled WGS sequence"/>
</dbReference>
<dbReference type="RefSeq" id="XP_045285249.1">
    <property type="nucleotide sequence ID" value="XM_045433768.1"/>
</dbReference>
<dbReference type="HOGENOM" id="CLU_2196140_0_0_1"/>
<gene>
    <name evidence="2" type="ORF">HCBG_06719</name>
</gene>
<evidence type="ECO:0000313" key="2">
    <source>
        <dbReference type="EMBL" id="EEH04768.1"/>
    </source>
</evidence>
<evidence type="ECO:0000313" key="3">
    <source>
        <dbReference type="Proteomes" id="UP000001631"/>
    </source>
</evidence>
<dbReference type="AlphaFoldDB" id="C0NUV5"/>
<name>C0NUV5_AJECG</name>
<protein>
    <submittedName>
        <fullName evidence="2">Uncharacterized protein</fullName>
    </submittedName>
</protein>
<dbReference type="InParanoid" id="C0NUV5"/>
<organism evidence="2 3">
    <name type="scientific">Ajellomyces capsulatus (strain G186AR / H82 / ATCC MYA-2454 / RMSCC 2432)</name>
    <name type="common">Darling's disease fungus</name>
    <name type="synonym">Histoplasma capsulatum</name>
    <dbReference type="NCBI Taxonomy" id="447093"/>
    <lineage>
        <taxon>Eukaryota</taxon>
        <taxon>Fungi</taxon>
        <taxon>Dikarya</taxon>
        <taxon>Ascomycota</taxon>
        <taxon>Pezizomycotina</taxon>
        <taxon>Eurotiomycetes</taxon>
        <taxon>Eurotiomycetidae</taxon>
        <taxon>Onygenales</taxon>
        <taxon>Ajellomycetaceae</taxon>
        <taxon>Histoplasma</taxon>
    </lineage>
</organism>
<evidence type="ECO:0000256" key="1">
    <source>
        <dbReference type="SAM" id="MobiDB-lite"/>
    </source>
</evidence>
<proteinExistence type="predicted"/>
<sequence>MYDSVKGRGMKPRLSNQGMHPGVAESIIQHDVPGRAVPRRLTPWLPRYSEGETRLVTIQSIPLQGYGLKEEIVELRGLIHQRAILRRSGMAGEWWGEMPPIDVIKCLS</sequence>
<accession>C0NUV5</accession>
<feature type="region of interest" description="Disordered" evidence="1">
    <location>
        <begin position="1"/>
        <end position="21"/>
    </location>
</feature>
<dbReference type="GeneID" id="69039735"/>